<feature type="region of interest" description="Disordered" evidence="1">
    <location>
        <begin position="86"/>
        <end position="105"/>
    </location>
</feature>
<protein>
    <submittedName>
        <fullName evidence="2">Uncharacterized protein</fullName>
    </submittedName>
</protein>
<evidence type="ECO:0000313" key="3">
    <source>
        <dbReference type="Proteomes" id="UP000308365"/>
    </source>
</evidence>
<feature type="non-terminal residue" evidence="2">
    <location>
        <position position="463"/>
    </location>
</feature>
<sequence>MAGDMDMQTTNSVYNTIDETDNSYTGANKKKRKLSIKKEAKFTKRQTFLTTELREMPLPYAYEGHAVNQPGYNTTVGRTACALRQRKARPTGPLAAHTPRSGADLRAGAAPALRWEGALRPLLAPPTAPGGAGGRPLPLKSAFGAGGRSAAESPRPGAAQRLAAPPPPGPHPPAPIPLRWTLSRAGGRGSRAPPLPPGAPAHPRLPRGGRGGHLRLLSPPSVNHSWSPGEEGRPGDARPFKGAARLFGAPASSLRLRAGHARHQRIASSEGTRSWLYFTIVLLPVGPLVSKLSFRASFEIPWVCLQIWPILGVVAFKINTHQRLILSDNSRTFNIKAKTCKPQGENASWIFITIYKFKREPVLDSLGEIKNQSKESIQLPPEGLEFANPTLGQRTRAPLQAINRQEKTHIKFQSRSFKRNICIHMAFTKILVAQATAWLDFGLPIETRKHQVRKHLNSIGVAH</sequence>
<accession>A0A4U1FSN1</accession>
<feature type="compositionally biased region" description="Pro residues" evidence="1">
    <location>
        <begin position="164"/>
        <end position="176"/>
    </location>
</feature>
<feature type="compositionally biased region" description="Low complexity" evidence="1">
    <location>
        <begin position="154"/>
        <end position="163"/>
    </location>
</feature>
<comment type="caution">
    <text evidence="2">The sequence shown here is derived from an EMBL/GenBank/DDBJ whole genome shotgun (WGS) entry which is preliminary data.</text>
</comment>
<proteinExistence type="predicted"/>
<dbReference type="AlphaFoldDB" id="A0A4U1FSN1"/>
<feature type="compositionally biased region" description="Basic residues" evidence="1">
    <location>
        <begin position="204"/>
        <end position="213"/>
    </location>
</feature>
<reference evidence="3" key="1">
    <citation type="journal article" date="2019" name="IScience">
        <title>Narwhal Genome Reveals Long-Term Low Genetic Diversity despite Current Large Abundance Size.</title>
        <authorList>
            <person name="Westbury M.V."/>
            <person name="Petersen B."/>
            <person name="Garde E."/>
            <person name="Heide-Jorgensen M.P."/>
            <person name="Lorenzen E.D."/>
        </authorList>
    </citation>
    <scope>NUCLEOTIDE SEQUENCE [LARGE SCALE GENOMIC DNA]</scope>
</reference>
<gene>
    <name evidence="2" type="ORF">EI555_007557</name>
</gene>
<name>A0A4U1FSN1_MONMO</name>
<dbReference type="EMBL" id="RWIC01000011">
    <property type="protein sequence ID" value="TKC53233.1"/>
    <property type="molecule type" value="Genomic_DNA"/>
</dbReference>
<evidence type="ECO:0000256" key="1">
    <source>
        <dbReference type="SAM" id="MobiDB-lite"/>
    </source>
</evidence>
<dbReference type="Proteomes" id="UP000308365">
    <property type="component" value="Unassembled WGS sequence"/>
</dbReference>
<evidence type="ECO:0000313" key="2">
    <source>
        <dbReference type="EMBL" id="TKC53233.1"/>
    </source>
</evidence>
<feature type="region of interest" description="Disordered" evidence="1">
    <location>
        <begin position="124"/>
        <end position="237"/>
    </location>
</feature>
<organism evidence="2 3">
    <name type="scientific">Monodon monoceros</name>
    <name type="common">Narwhal</name>
    <name type="synonym">Ceratodon monodon</name>
    <dbReference type="NCBI Taxonomy" id="40151"/>
    <lineage>
        <taxon>Eukaryota</taxon>
        <taxon>Metazoa</taxon>
        <taxon>Chordata</taxon>
        <taxon>Craniata</taxon>
        <taxon>Vertebrata</taxon>
        <taxon>Euteleostomi</taxon>
        <taxon>Mammalia</taxon>
        <taxon>Eutheria</taxon>
        <taxon>Laurasiatheria</taxon>
        <taxon>Artiodactyla</taxon>
        <taxon>Whippomorpha</taxon>
        <taxon>Cetacea</taxon>
        <taxon>Odontoceti</taxon>
        <taxon>Monodontidae</taxon>
        <taxon>Monodon</taxon>
    </lineage>
</organism>